<organism evidence="4 5">
    <name type="scientific">Magallana gigas</name>
    <name type="common">Pacific oyster</name>
    <name type="synonym">Crassostrea gigas</name>
    <dbReference type="NCBI Taxonomy" id="29159"/>
    <lineage>
        <taxon>Eukaryota</taxon>
        <taxon>Metazoa</taxon>
        <taxon>Spiralia</taxon>
        <taxon>Lophotrochozoa</taxon>
        <taxon>Mollusca</taxon>
        <taxon>Bivalvia</taxon>
        <taxon>Autobranchia</taxon>
        <taxon>Pteriomorphia</taxon>
        <taxon>Ostreida</taxon>
        <taxon>Ostreoidea</taxon>
        <taxon>Ostreidae</taxon>
        <taxon>Magallana</taxon>
    </lineage>
</organism>
<evidence type="ECO:0000313" key="4">
    <source>
        <dbReference type="EnsemblMetazoa" id="G3774.1:cds"/>
    </source>
</evidence>
<dbReference type="SUPFAM" id="SSF47459">
    <property type="entry name" value="HLH, helix-loop-helix DNA-binding domain"/>
    <property type="match status" value="1"/>
</dbReference>
<accession>A0A8W8N3E1</accession>
<dbReference type="Gene3D" id="4.10.280.10">
    <property type="entry name" value="Helix-loop-helix DNA-binding domain"/>
    <property type="match status" value="1"/>
</dbReference>
<feature type="compositionally biased region" description="Polar residues" evidence="2">
    <location>
        <begin position="380"/>
        <end position="389"/>
    </location>
</feature>
<protein>
    <recommendedName>
        <fullName evidence="3">BHLH domain-containing protein</fullName>
    </recommendedName>
</protein>
<dbReference type="PROSITE" id="PS50888">
    <property type="entry name" value="BHLH"/>
    <property type="match status" value="1"/>
</dbReference>
<feature type="region of interest" description="Disordered" evidence="2">
    <location>
        <begin position="274"/>
        <end position="294"/>
    </location>
</feature>
<dbReference type="OrthoDB" id="6287168at2759"/>
<dbReference type="InterPro" id="IPR011598">
    <property type="entry name" value="bHLH_dom"/>
</dbReference>
<reference evidence="4" key="1">
    <citation type="submission" date="2022-08" db="UniProtKB">
        <authorList>
            <consortium name="EnsemblMetazoa"/>
        </authorList>
    </citation>
    <scope>IDENTIFICATION</scope>
    <source>
        <strain evidence="4">05x7-T-G4-1.051#20</strain>
    </source>
</reference>
<evidence type="ECO:0000259" key="3">
    <source>
        <dbReference type="PROSITE" id="PS50888"/>
    </source>
</evidence>
<evidence type="ECO:0000256" key="2">
    <source>
        <dbReference type="SAM" id="MobiDB-lite"/>
    </source>
</evidence>
<feature type="domain" description="BHLH" evidence="3">
    <location>
        <begin position="7"/>
        <end position="61"/>
    </location>
</feature>
<keyword evidence="5" id="KW-1185">Reference proteome</keyword>
<sequence length="588" mass="67007">MVRGSVPMRVRRRQSDAKWRASVAMCYETLKTIIPNNEKLSKRKISKAYILQETEKHIVNLERTLQEILDQKVKMKDKAALYRTEQGLVEANLGDLKNQFSLKQKELYHQNYTQRKRSRCNVPSDMESGLISLRSSMCDFVVLPTECLKTDLRQVNVSKVEKDAVVPLSLPSDKSSTVVGPEMSQIEGLSTYITDPRPCCAVPSSTPVGPERNETFLCTGTVTHQQNKMFVQRMDQEVPHHFFLTPIKFPASSTQPAQHFISPPPGIRTFCGFNLDRTPSSDRPPKSKSPSKKVIRKMQFDNKGFTPVKMDDLGFTPVQFDSRGFTPVKLPEHEDQGVPDSPFTLISGRLCEEEGEGDLSLSDLLCTESIDQMDLEDQQDIPQQNQSTPSHRRSRLHQRNKEGRGRGRSRSMSEDKRETKEKKCRRQLEKSFYEERNPEDLELHGMESQPGTPRDYLSFCHLDEKRYSVTRGTDQGQEGYVSMATLLNSQSEVSSWSSQEVNVSQTQDLSEVNQVVPGLFLDDLLNSPPPPVHLPFLHYKGKQEEPYDDTGFFTIPEDIITDYSRTEPSSSQVVPDFDSFSHQQHAMY</sequence>
<dbReference type="Pfam" id="PF00010">
    <property type="entry name" value="HLH"/>
    <property type="match status" value="1"/>
</dbReference>
<dbReference type="InterPro" id="IPR036638">
    <property type="entry name" value="HLH_DNA-bd_sf"/>
</dbReference>
<dbReference type="Proteomes" id="UP000005408">
    <property type="component" value="Unassembled WGS sequence"/>
</dbReference>
<dbReference type="EnsemblMetazoa" id="G3774.1">
    <property type="protein sequence ID" value="G3774.1:cds"/>
    <property type="gene ID" value="G3774"/>
</dbReference>
<evidence type="ECO:0000313" key="5">
    <source>
        <dbReference type="Proteomes" id="UP000005408"/>
    </source>
</evidence>
<proteinExistence type="predicted"/>
<dbReference type="OMA" id="NQQANET"/>
<feature type="region of interest" description="Disordered" evidence="2">
    <location>
        <begin position="378"/>
        <end position="452"/>
    </location>
</feature>
<dbReference type="AlphaFoldDB" id="A0A8W8N3E1"/>
<keyword evidence="1" id="KW-0175">Coiled coil</keyword>
<evidence type="ECO:0000256" key="1">
    <source>
        <dbReference type="SAM" id="Coils"/>
    </source>
</evidence>
<feature type="coiled-coil region" evidence="1">
    <location>
        <begin position="51"/>
        <end position="78"/>
    </location>
</feature>
<dbReference type="GO" id="GO:0046983">
    <property type="term" value="F:protein dimerization activity"/>
    <property type="evidence" value="ECO:0007669"/>
    <property type="project" value="InterPro"/>
</dbReference>
<feature type="compositionally biased region" description="Basic and acidic residues" evidence="2">
    <location>
        <begin position="399"/>
        <end position="445"/>
    </location>
</feature>
<name>A0A8W8N3E1_MAGGI</name>